<dbReference type="OrthoDB" id="9812433at2"/>
<evidence type="ECO:0000313" key="12">
    <source>
        <dbReference type="Proteomes" id="UP000315730"/>
    </source>
</evidence>
<evidence type="ECO:0000256" key="2">
    <source>
        <dbReference type="ARBA" id="ARBA00006683"/>
    </source>
</evidence>
<dbReference type="Proteomes" id="UP000315730">
    <property type="component" value="Unassembled WGS sequence"/>
</dbReference>
<keyword evidence="7 9" id="KW-1133">Transmembrane helix</keyword>
<keyword evidence="4 9" id="KW-0812">Transmembrane</keyword>
<dbReference type="CDD" id="cd05387">
    <property type="entry name" value="BY-kinase"/>
    <property type="match status" value="1"/>
</dbReference>
<protein>
    <recommendedName>
        <fullName evidence="10">Polysaccharide chain length determinant N-terminal domain-containing protein</fullName>
    </recommendedName>
</protein>
<dbReference type="SUPFAM" id="SSF52540">
    <property type="entry name" value="P-loop containing nucleoside triphosphate hydrolases"/>
    <property type="match status" value="1"/>
</dbReference>
<evidence type="ECO:0000313" key="11">
    <source>
        <dbReference type="EMBL" id="GEC99985.1"/>
    </source>
</evidence>
<accession>A0A4Y4D477</accession>
<dbReference type="AlphaFoldDB" id="A0A4Y4D477"/>
<keyword evidence="5" id="KW-0547">Nucleotide-binding</keyword>
<evidence type="ECO:0000256" key="1">
    <source>
        <dbReference type="ARBA" id="ARBA00004651"/>
    </source>
</evidence>
<evidence type="ECO:0000256" key="3">
    <source>
        <dbReference type="ARBA" id="ARBA00022475"/>
    </source>
</evidence>
<dbReference type="Pfam" id="PF02706">
    <property type="entry name" value="Wzz"/>
    <property type="match status" value="1"/>
</dbReference>
<keyword evidence="6" id="KW-0067">ATP-binding</keyword>
<gene>
    <name evidence="11" type="ORF">KVA01_21400</name>
</gene>
<keyword evidence="12" id="KW-1185">Reference proteome</keyword>
<feature type="domain" description="Polysaccharide chain length determinant N-terminal" evidence="10">
    <location>
        <begin position="2"/>
        <end position="87"/>
    </location>
</feature>
<dbReference type="GO" id="GO:0004713">
    <property type="term" value="F:protein tyrosine kinase activity"/>
    <property type="evidence" value="ECO:0007669"/>
    <property type="project" value="TreeGrafter"/>
</dbReference>
<comment type="caution">
    <text evidence="11">The sequence shown here is derived from an EMBL/GenBank/DDBJ whole genome shotgun (WGS) entry which is preliminary data.</text>
</comment>
<dbReference type="Gene3D" id="3.40.50.300">
    <property type="entry name" value="P-loop containing nucleotide triphosphate hydrolases"/>
    <property type="match status" value="1"/>
</dbReference>
<comment type="similarity">
    <text evidence="2">Belongs to the CpsC/CapA family.</text>
</comment>
<dbReference type="InterPro" id="IPR017746">
    <property type="entry name" value="Cellulose_synthase_operon_BcsQ"/>
</dbReference>
<organism evidence="11 12">
    <name type="scientific">Kocuria varians</name>
    <name type="common">Micrococcus varians</name>
    <dbReference type="NCBI Taxonomy" id="1272"/>
    <lineage>
        <taxon>Bacteria</taxon>
        <taxon>Bacillati</taxon>
        <taxon>Actinomycetota</taxon>
        <taxon>Actinomycetes</taxon>
        <taxon>Micrococcales</taxon>
        <taxon>Micrococcaceae</taxon>
        <taxon>Kocuria</taxon>
    </lineage>
</organism>
<keyword evidence="8 9" id="KW-0472">Membrane</keyword>
<reference evidence="11 12" key="1">
    <citation type="submission" date="2019-06" db="EMBL/GenBank/DDBJ databases">
        <title>Whole genome shotgun sequence of Kocuria varians NBRC 15358.</title>
        <authorList>
            <person name="Hosoyama A."/>
            <person name="Uohara A."/>
            <person name="Ohji S."/>
            <person name="Ichikawa N."/>
        </authorList>
    </citation>
    <scope>NUCLEOTIDE SEQUENCE [LARGE SCALE GENOMIC DNA]</scope>
    <source>
        <strain evidence="11 12">NBRC 15358</strain>
    </source>
</reference>
<evidence type="ECO:0000259" key="10">
    <source>
        <dbReference type="Pfam" id="PF02706"/>
    </source>
</evidence>
<evidence type="ECO:0000256" key="7">
    <source>
        <dbReference type="ARBA" id="ARBA00022989"/>
    </source>
</evidence>
<evidence type="ECO:0000256" key="5">
    <source>
        <dbReference type="ARBA" id="ARBA00022741"/>
    </source>
</evidence>
<dbReference type="InterPro" id="IPR003856">
    <property type="entry name" value="LPS_length_determ_N"/>
</dbReference>
<dbReference type="InterPro" id="IPR027417">
    <property type="entry name" value="P-loop_NTPase"/>
</dbReference>
<dbReference type="InterPro" id="IPR005702">
    <property type="entry name" value="Wzc-like_C"/>
</dbReference>
<dbReference type="GO" id="GO:0005886">
    <property type="term" value="C:plasma membrane"/>
    <property type="evidence" value="ECO:0007669"/>
    <property type="project" value="UniProtKB-SubCell"/>
</dbReference>
<comment type="subcellular location">
    <subcellularLocation>
        <location evidence="1">Cell membrane</location>
        <topology evidence="1">Multi-pass membrane protein</topology>
    </subcellularLocation>
</comment>
<name>A0A4Y4D477_KOCVA</name>
<evidence type="ECO:0000256" key="4">
    <source>
        <dbReference type="ARBA" id="ARBA00022692"/>
    </source>
</evidence>
<feature type="transmembrane region" description="Helical" evidence="9">
    <location>
        <begin position="174"/>
        <end position="195"/>
    </location>
</feature>
<dbReference type="Pfam" id="PF06564">
    <property type="entry name" value="CBP_BcsQ"/>
    <property type="match status" value="1"/>
</dbReference>
<dbReference type="STRING" id="1272.GCA_900014985_00854"/>
<dbReference type="PANTHER" id="PTHR32309">
    <property type="entry name" value="TYROSINE-PROTEIN KINASE"/>
    <property type="match status" value="1"/>
</dbReference>
<dbReference type="InterPro" id="IPR050445">
    <property type="entry name" value="Bact_polysacc_biosynth/exp"/>
</dbReference>
<dbReference type="RefSeq" id="WP_141270230.1">
    <property type="nucleotide sequence ID" value="NZ_BJNW01000021.1"/>
</dbReference>
<dbReference type="EMBL" id="BJNW01000021">
    <property type="protein sequence ID" value="GEC99985.1"/>
    <property type="molecule type" value="Genomic_DNA"/>
</dbReference>
<evidence type="ECO:0000256" key="6">
    <source>
        <dbReference type="ARBA" id="ARBA00022840"/>
    </source>
</evidence>
<sequence>MTLRDYADVLKKWWKIIAALAVVGLVAGGIFSLVTTSKYEATAQLYVSIPTSDSATELNQAATYLSRELKSYATVASSPYVLGPMIEDTGLNRSVSDVSDMVEVTNPTATSIIQINATAESPAEAQEIANGVADQLIKGVASLSPEVANRTDAVRAEVLSRAQQPTKPSGIPSLVYPAAGLVLGALLGVVLAFVLDSLIRRPRTLHELRSVQGASLTATVPRLKQLSDALSFDPAAIEQSGAAQPNPYVTTLRSRLQQRHAQVLPQVDGCATFVVTGSHTGDGASTVALELARSFAALGSRVALLDAHLSDRGLTNLLAQQDRPGVSDLLERRAGVDRSAVQLEPGLTFLPAGSPTGRASDLVCSEDMVSLLRELRAEFDVVIVDCSPLDESADAPVLGELADEVLLVTVPGRVGWDQLETGVAGFREVPVSLVANKVRSARGHAGLV</sequence>
<evidence type="ECO:0000256" key="9">
    <source>
        <dbReference type="SAM" id="Phobius"/>
    </source>
</evidence>
<feature type="transmembrane region" description="Helical" evidence="9">
    <location>
        <begin position="12"/>
        <end position="34"/>
    </location>
</feature>
<keyword evidence="3" id="KW-1003">Cell membrane</keyword>
<dbReference type="PANTHER" id="PTHR32309:SF31">
    <property type="entry name" value="CAPSULAR EXOPOLYSACCHARIDE FAMILY"/>
    <property type="match status" value="1"/>
</dbReference>
<proteinExistence type="inferred from homology"/>
<evidence type="ECO:0000256" key="8">
    <source>
        <dbReference type="ARBA" id="ARBA00023136"/>
    </source>
</evidence>